<dbReference type="EMBL" id="CAUYUE010000003">
    <property type="protein sequence ID" value="CAK0752637.1"/>
    <property type="molecule type" value="Genomic_DNA"/>
</dbReference>
<keyword evidence="4" id="KW-1185">Reference proteome</keyword>
<dbReference type="PANTHER" id="PTHR43364:SF4">
    <property type="entry name" value="NAD(P)-LINKED OXIDOREDUCTASE SUPERFAMILY PROTEIN"/>
    <property type="match status" value="1"/>
</dbReference>
<feature type="domain" description="NADP-dependent oxidoreductase" evidence="2">
    <location>
        <begin position="16"/>
        <end position="342"/>
    </location>
</feature>
<dbReference type="AlphaFoldDB" id="A0AAV1HW62"/>
<proteinExistence type="predicted"/>
<dbReference type="Gene3D" id="3.20.20.100">
    <property type="entry name" value="NADP-dependent oxidoreductase domain"/>
    <property type="match status" value="1"/>
</dbReference>
<gene>
    <name evidence="3" type="ORF">CVIRNUC_002161</name>
</gene>
<protein>
    <recommendedName>
        <fullName evidence="2">NADP-dependent oxidoreductase domain-containing protein</fullName>
    </recommendedName>
</protein>
<dbReference type="PANTHER" id="PTHR43364">
    <property type="entry name" value="NADH-SPECIFIC METHYLGLYOXAL REDUCTASE-RELATED"/>
    <property type="match status" value="1"/>
</dbReference>
<name>A0AAV1HW62_9CHLO</name>
<dbReference type="Pfam" id="PF00248">
    <property type="entry name" value="Aldo_ket_red"/>
    <property type="match status" value="1"/>
</dbReference>
<sequence length="351" mass="37968">MARRQLGDSNVSVSQLCFGTMLFGESTSEAAAHQLLSAAAEAGINFFDSAEMYPVPQRAETQGRSEAMLGAWMKSKRREDFVVATKVSGPGNMPWIRNGPEALNARAIAEAVDGSLARLGCDHIDLYQLHWPDRYVPMFGQTAYRPEQAYAAAPMEEQLEALGRAVEAGKVRQVGLSNETPWGLMDCCRLAKAREGLPKIATLQNAHSLLCRTFESGLAECCHLESVSLLAYSPLAMGLLTGKYLGGGSREARLNKYRGRYAEAESRYGNKSNTVQAVQAYVDLAHEAGMSSATLAIRFVLSCPLLASAVIGATSVVQLEELSIAAEQGALPGDVLKQIDEIHWLYPSPNP</sequence>
<dbReference type="InterPro" id="IPR036812">
    <property type="entry name" value="NAD(P)_OxRdtase_dom_sf"/>
</dbReference>
<dbReference type="CDD" id="cd19094">
    <property type="entry name" value="AKR_Tas-like"/>
    <property type="match status" value="1"/>
</dbReference>
<evidence type="ECO:0000313" key="4">
    <source>
        <dbReference type="Proteomes" id="UP001314263"/>
    </source>
</evidence>
<evidence type="ECO:0000256" key="1">
    <source>
        <dbReference type="ARBA" id="ARBA00023002"/>
    </source>
</evidence>
<dbReference type="SUPFAM" id="SSF51430">
    <property type="entry name" value="NAD(P)-linked oxidoreductase"/>
    <property type="match status" value="1"/>
</dbReference>
<evidence type="ECO:0000259" key="2">
    <source>
        <dbReference type="Pfam" id="PF00248"/>
    </source>
</evidence>
<keyword evidence="1" id="KW-0560">Oxidoreductase</keyword>
<dbReference type="InterPro" id="IPR023210">
    <property type="entry name" value="NADP_OxRdtase_dom"/>
</dbReference>
<evidence type="ECO:0000313" key="3">
    <source>
        <dbReference type="EMBL" id="CAK0752637.1"/>
    </source>
</evidence>
<comment type="caution">
    <text evidence="3">The sequence shown here is derived from an EMBL/GenBank/DDBJ whole genome shotgun (WGS) entry which is preliminary data.</text>
</comment>
<dbReference type="GO" id="GO:0016491">
    <property type="term" value="F:oxidoreductase activity"/>
    <property type="evidence" value="ECO:0007669"/>
    <property type="project" value="UniProtKB-KW"/>
</dbReference>
<reference evidence="3 4" key="1">
    <citation type="submission" date="2023-10" db="EMBL/GenBank/DDBJ databases">
        <authorList>
            <person name="Maclean D."/>
            <person name="Macfadyen A."/>
        </authorList>
    </citation>
    <scope>NUCLEOTIDE SEQUENCE [LARGE SCALE GENOMIC DNA]</scope>
</reference>
<organism evidence="3 4">
    <name type="scientific">Coccomyxa viridis</name>
    <dbReference type="NCBI Taxonomy" id="1274662"/>
    <lineage>
        <taxon>Eukaryota</taxon>
        <taxon>Viridiplantae</taxon>
        <taxon>Chlorophyta</taxon>
        <taxon>core chlorophytes</taxon>
        <taxon>Trebouxiophyceae</taxon>
        <taxon>Trebouxiophyceae incertae sedis</taxon>
        <taxon>Coccomyxaceae</taxon>
        <taxon>Coccomyxa</taxon>
    </lineage>
</organism>
<dbReference type="InterPro" id="IPR050523">
    <property type="entry name" value="AKR_Detox_Biosynth"/>
</dbReference>
<dbReference type="Proteomes" id="UP001314263">
    <property type="component" value="Unassembled WGS sequence"/>
</dbReference>
<accession>A0AAV1HW62</accession>